<reference evidence="3" key="1">
    <citation type="submission" date="2013-03" db="EMBL/GenBank/DDBJ databases">
        <title>Draft genome sequence of Bacillus firmus DS1.</title>
        <authorList>
            <person name="Peng D."/>
            <person name="Zhu L."/>
            <person name="Sun M."/>
        </authorList>
    </citation>
    <scope>NUCLEOTIDE SEQUENCE [LARGE SCALE GENOMIC DNA]</scope>
    <source>
        <strain evidence="3">DS1</strain>
    </source>
</reference>
<dbReference type="eggNOG" id="ENOG5030CZK">
    <property type="taxonomic scope" value="Bacteria"/>
</dbReference>
<comment type="caution">
    <text evidence="2">The sequence shown here is derived from an EMBL/GenBank/DDBJ whole genome shotgun (WGS) entry which is preliminary data.</text>
</comment>
<feature type="coiled-coil region" evidence="1">
    <location>
        <begin position="36"/>
        <end position="70"/>
    </location>
</feature>
<protein>
    <submittedName>
        <fullName evidence="2">Uncharacterized protein</fullName>
    </submittedName>
</protein>
<dbReference type="EMBL" id="APVL01000010">
    <property type="protein sequence ID" value="EWG10248.1"/>
    <property type="molecule type" value="Genomic_DNA"/>
</dbReference>
<dbReference type="RefSeq" id="WP_051488880.1">
    <property type="nucleotide sequence ID" value="NZ_APVL01000010.1"/>
</dbReference>
<evidence type="ECO:0000313" key="3">
    <source>
        <dbReference type="Proteomes" id="UP000019270"/>
    </source>
</evidence>
<proteinExistence type="predicted"/>
<evidence type="ECO:0000313" key="2">
    <source>
        <dbReference type="EMBL" id="EWG10248.1"/>
    </source>
</evidence>
<dbReference type="PATRIC" id="fig|1307436.3.peg.3017"/>
<organism evidence="2 3">
    <name type="scientific">Cytobacillus firmus DS1</name>
    <dbReference type="NCBI Taxonomy" id="1307436"/>
    <lineage>
        <taxon>Bacteria</taxon>
        <taxon>Bacillati</taxon>
        <taxon>Bacillota</taxon>
        <taxon>Bacilli</taxon>
        <taxon>Bacillales</taxon>
        <taxon>Bacillaceae</taxon>
        <taxon>Cytobacillus</taxon>
    </lineage>
</organism>
<evidence type="ECO:0000256" key="1">
    <source>
        <dbReference type="SAM" id="Coils"/>
    </source>
</evidence>
<feature type="coiled-coil region" evidence="1">
    <location>
        <begin position="177"/>
        <end position="255"/>
    </location>
</feature>
<keyword evidence="1" id="KW-0175">Coiled coil</keyword>
<reference evidence="2 3" key="2">
    <citation type="journal article" date="2016" name="Sci. Rep.">
        <title>A novel serine protease, Sep1, from Bacillus firmus DS-1 has nematicidal activity and degrades multiple intestinal-associated nematode proteins.</title>
        <authorList>
            <person name="Geng C."/>
            <person name="Nie X."/>
            <person name="Tang Z."/>
            <person name="Zhang Y."/>
            <person name="Lin J."/>
            <person name="Sun M."/>
            <person name="Peng D."/>
        </authorList>
    </citation>
    <scope>NUCLEOTIDE SEQUENCE [LARGE SCALE GENOMIC DNA]</scope>
    <source>
        <strain evidence="2 3">DS1</strain>
    </source>
</reference>
<name>W7KVM1_CYTFI</name>
<dbReference type="AlphaFoldDB" id="W7KVM1"/>
<accession>W7KVM1</accession>
<dbReference type="OrthoDB" id="2925805at2"/>
<dbReference type="Proteomes" id="UP000019270">
    <property type="component" value="Unassembled WGS sequence"/>
</dbReference>
<gene>
    <name evidence="2" type="ORF">PBF_14134</name>
</gene>
<sequence>MLRNHTPDKDIQLQQMIIHLKSELAKYQSMLIPDFEKEHRERIQDIDEQNQEMIRKNDTLRKKLALLTEENLRQRSYMYTMQDSLCRIDSRKNPVDVLIIQEDKDLINSLWGRIYELEVTYWEMYCKAEDLYKENEHLKALKTKSNLNRELQTPNEEVYSGERRDLHKENRILQEELHRAARYKAAAESSMEELRKEIKAYNEGNMVYPRGTENNEETNKLNYFISEFEKKDEELEKALKLLRQLEKKISLIENKVNND</sequence>